<dbReference type="Gene3D" id="1.10.220.160">
    <property type="match status" value="1"/>
</dbReference>
<evidence type="ECO:0000313" key="16">
    <source>
        <dbReference type="EMBL" id="CAD6185086.1"/>
    </source>
</evidence>
<dbReference type="InterPro" id="IPR011990">
    <property type="entry name" value="TPR-like_helical_dom_sf"/>
</dbReference>
<evidence type="ECO:0000256" key="3">
    <source>
        <dbReference type="ARBA" id="ARBA00022723"/>
    </source>
</evidence>
<dbReference type="InterPro" id="IPR000719">
    <property type="entry name" value="Prot_kinase_dom"/>
</dbReference>
<dbReference type="Gene3D" id="3.30.200.20">
    <property type="entry name" value="Phosphorylase Kinase, domain 1"/>
    <property type="match status" value="1"/>
</dbReference>
<keyword evidence="2" id="KW-0808">Transferase</keyword>
<evidence type="ECO:0000256" key="4">
    <source>
        <dbReference type="ARBA" id="ARBA00022741"/>
    </source>
</evidence>
<proteinExistence type="inferred from homology"/>
<keyword evidence="6" id="KW-0418">Kinase</keyword>
<keyword evidence="8 12" id="KW-0067">ATP-binding</keyword>
<organism evidence="16 17">
    <name type="scientific">Caenorhabditis auriculariae</name>
    <dbReference type="NCBI Taxonomy" id="2777116"/>
    <lineage>
        <taxon>Eukaryota</taxon>
        <taxon>Metazoa</taxon>
        <taxon>Ecdysozoa</taxon>
        <taxon>Nematoda</taxon>
        <taxon>Chromadorea</taxon>
        <taxon>Rhabditida</taxon>
        <taxon>Rhabditina</taxon>
        <taxon>Rhabditomorpha</taxon>
        <taxon>Rhabditoidea</taxon>
        <taxon>Rhabditidae</taxon>
        <taxon>Peloderinae</taxon>
        <taxon>Caenorhabditis</taxon>
    </lineage>
</organism>
<dbReference type="GO" id="GO:0008270">
    <property type="term" value="F:zinc ion binding"/>
    <property type="evidence" value="ECO:0007669"/>
    <property type="project" value="UniProtKB-KW"/>
</dbReference>
<dbReference type="PANTHER" id="PTHR48013:SF13">
    <property type="entry name" value="PROTEIN KINASE DOMAIN-CONTAINING PROTEIN"/>
    <property type="match status" value="1"/>
</dbReference>
<dbReference type="Proteomes" id="UP000835052">
    <property type="component" value="Unassembled WGS sequence"/>
</dbReference>
<evidence type="ECO:0000256" key="2">
    <source>
        <dbReference type="ARBA" id="ARBA00022679"/>
    </source>
</evidence>
<dbReference type="GO" id="GO:0004674">
    <property type="term" value="F:protein serine/threonine kinase activity"/>
    <property type="evidence" value="ECO:0007669"/>
    <property type="project" value="UniProtKB-KW"/>
</dbReference>
<evidence type="ECO:0000256" key="8">
    <source>
        <dbReference type="ARBA" id="ARBA00022840"/>
    </source>
</evidence>
<feature type="region of interest" description="Disordered" evidence="13">
    <location>
        <begin position="666"/>
        <end position="685"/>
    </location>
</feature>
<evidence type="ECO:0000256" key="12">
    <source>
        <dbReference type="PROSITE-ProRule" id="PRU10141"/>
    </source>
</evidence>
<feature type="binding site" evidence="12">
    <location>
        <position position="744"/>
    </location>
    <ligand>
        <name>ATP</name>
        <dbReference type="ChEBI" id="CHEBI:30616"/>
    </ligand>
</feature>
<dbReference type="InterPro" id="IPR017441">
    <property type="entry name" value="Protein_kinase_ATP_BS"/>
</dbReference>
<dbReference type="Gene3D" id="6.10.140.2220">
    <property type="match status" value="1"/>
</dbReference>
<dbReference type="Gene3D" id="1.25.40.10">
    <property type="entry name" value="Tetratricopeptide repeat domain"/>
    <property type="match status" value="1"/>
</dbReference>
<dbReference type="Pfam" id="PF00069">
    <property type="entry name" value="Pkinase"/>
    <property type="match status" value="1"/>
</dbReference>
<evidence type="ECO:0000256" key="7">
    <source>
        <dbReference type="ARBA" id="ARBA00022833"/>
    </source>
</evidence>
<evidence type="ECO:0000259" key="14">
    <source>
        <dbReference type="PROSITE" id="PS50011"/>
    </source>
</evidence>
<dbReference type="EC" id="2.7.12.2" evidence="10"/>
<dbReference type="PANTHER" id="PTHR48013">
    <property type="entry name" value="DUAL SPECIFICITY MITOGEN-ACTIVATED PROTEIN KINASE KINASE 5-RELATED"/>
    <property type="match status" value="1"/>
</dbReference>
<dbReference type="PROSITE" id="PS00108">
    <property type="entry name" value="PROTEIN_KINASE_ST"/>
    <property type="match status" value="1"/>
</dbReference>
<dbReference type="SMART" id="SM00220">
    <property type="entry name" value="S_TKc"/>
    <property type="match status" value="1"/>
</dbReference>
<dbReference type="Gene3D" id="2.170.270.10">
    <property type="entry name" value="SET domain"/>
    <property type="match status" value="1"/>
</dbReference>
<protein>
    <recommendedName>
        <fullName evidence="10">mitogen-activated protein kinase kinase</fullName>
        <ecNumber evidence="10">2.7.12.2</ecNumber>
    </recommendedName>
</protein>
<dbReference type="GO" id="GO:0005524">
    <property type="term" value="F:ATP binding"/>
    <property type="evidence" value="ECO:0007669"/>
    <property type="project" value="UniProtKB-UniRule"/>
</dbReference>
<keyword evidence="1" id="KW-0723">Serine/threonine-protein kinase</keyword>
<dbReference type="SUPFAM" id="SSF56112">
    <property type="entry name" value="Protein kinase-like (PK-like)"/>
    <property type="match status" value="1"/>
</dbReference>
<evidence type="ECO:0000256" key="6">
    <source>
        <dbReference type="ARBA" id="ARBA00022777"/>
    </source>
</evidence>
<keyword evidence="4 12" id="KW-0547">Nucleotide-binding</keyword>
<evidence type="ECO:0000256" key="11">
    <source>
        <dbReference type="PROSITE-ProRule" id="PRU00134"/>
    </source>
</evidence>
<name>A0A8S1GP48_9PELO</name>
<sequence length="1014" mass="116178">MPQSTPLGVVGIDRIGSRKITKEFYPFAFVIKNEYFEKFCWGCMKRPPVLQYSCTHCEVGRFCSLHCRNESRRDHKVECHMLRKMTDLGIEERMLARICARWSDIESGKADLDPTFYVNRSSNRTIMQLCAHTEEIRLDERAYGKFKKIFLAVEKLLDNNYENVTEDIALELYSRSIINRHSLSDPDFTVEIGKGLYLDLCRYNHSCRPNTIYSCDGTTATLRALHDDVDFDNFDETFYSYISLTECLVERRHMIRDSWYFECQCDRCVDPLDCWLTAAYCPHCNAEGVRVPIRLHGPDAYINSENMEIICHLCNRMVSKDYVIDCVGAMRETRLVLDNPQLIILPVEMRLEVLKQHLFLIDQMLPSCNSFFCALVAALVPLLDKVNDASKIDLGTSNTLLNIYLDTEEFVRYVFRYAHPAKGMHLFQTGKILESLQRPEEAARYYIEAKRIMSYAFDENFITTRDVTVCMNRMLDYVKMIKRRSNLMRAVAELDIPQSNSNKSQSKSEIENNRAKALKEKGDEKRAKQAAKKLRQKERKRAEKQGKLVAEMAVPGGSMEMPQEPEASITDKVAEMWYPVEAAPRNEREDDEDSLGDLPELLISSERQMKIKKVGSMYISVSVFAEVNLLRIVNFPGWLLPRVLLEWLPMVVHLVKPVLQRSGSVTTLTSKKNRRRQGTGNNDEMSSLNYVKQYLANSLNFPPDTTQYPFEYAKLTDIEALGNGTFGTVRKMVHNQSGKALAVKRIRLMSIGNDEGVSKSMQRLKNEVETIKASSNCDEIVKYYGITFYEGDAWLCMELMDISLETLYRIAHQVVKQPFDQTTLGSVAVATIRALEHLKNNHHIIHRDVKPSNILFNCDGYIKLCDFGICGYLQDSVAQSRDVGCRPYMAPERLAPNCEGYDVKSDVWSLGISMLEVANGRYPYPGLTEAPIFAQIQMIVYGDPPLLTNTGLSTDMCNFIMSCTIKERAQRADFNQLKNTGIYRRYADPAMREHVARYVSTMIPYKSSLAVPRA</sequence>
<dbReference type="PROSITE" id="PS01360">
    <property type="entry name" value="ZF_MYND_1"/>
    <property type="match status" value="1"/>
</dbReference>
<evidence type="ECO:0000313" key="17">
    <source>
        <dbReference type="Proteomes" id="UP000835052"/>
    </source>
</evidence>
<dbReference type="Gene3D" id="1.10.510.10">
    <property type="entry name" value="Transferase(Phosphotransferase) domain 1"/>
    <property type="match status" value="1"/>
</dbReference>
<dbReference type="InterPro" id="IPR046341">
    <property type="entry name" value="SET_dom_sf"/>
</dbReference>
<dbReference type="PROSITE" id="PS00107">
    <property type="entry name" value="PROTEIN_KINASE_ATP"/>
    <property type="match status" value="1"/>
</dbReference>
<evidence type="ECO:0000256" key="10">
    <source>
        <dbReference type="ARBA" id="ARBA00038999"/>
    </source>
</evidence>
<evidence type="ECO:0000259" key="15">
    <source>
        <dbReference type="PROSITE" id="PS50865"/>
    </source>
</evidence>
<evidence type="ECO:0000256" key="9">
    <source>
        <dbReference type="ARBA" id="ARBA00038035"/>
    </source>
</evidence>
<keyword evidence="5 11" id="KW-0863">Zinc-finger</keyword>
<dbReference type="CDD" id="cd20071">
    <property type="entry name" value="SET_SMYD"/>
    <property type="match status" value="1"/>
</dbReference>
<dbReference type="GO" id="GO:0051403">
    <property type="term" value="P:stress-activated MAPK cascade"/>
    <property type="evidence" value="ECO:0007669"/>
    <property type="project" value="TreeGrafter"/>
</dbReference>
<dbReference type="SUPFAM" id="SSF144232">
    <property type="entry name" value="HIT/MYND zinc finger-like"/>
    <property type="match status" value="1"/>
</dbReference>
<gene>
    <name evidence="16" type="ORF">CAUJ_LOCUS1005</name>
</gene>
<feature type="domain" description="Protein kinase" evidence="14">
    <location>
        <begin position="715"/>
        <end position="991"/>
    </location>
</feature>
<dbReference type="EMBL" id="CAJGYM010000002">
    <property type="protein sequence ID" value="CAD6185086.1"/>
    <property type="molecule type" value="Genomic_DNA"/>
</dbReference>
<reference evidence="16" key="1">
    <citation type="submission" date="2020-10" db="EMBL/GenBank/DDBJ databases">
        <authorList>
            <person name="Kikuchi T."/>
        </authorList>
    </citation>
    <scope>NUCLEOTIDE SEQUENCE</scope>
    <source>
        <strain evidence="16">NKZ352</strain>
    </source>
</reference>
<dbReference type="PROSITE" id="PS50865">
    <property type="entry name" value="ZF_MYND_2"/>
    <property type="match status" value="1"/>
</dbReference>
<comment type="similarity">
    <text evidence="9">Belongs to the protein kinase superfamily. STE Ser/Thr protein kinase family. MAP kinase kinase subfamily.</text>
</comment>
<evidence type="ECO:0000256" key="1">
    <source>
        <dbReference type="ARBA" id="ARBA00022527"/>
    </source>
</evidence>
<dbReference type="GO" id="GO:0004708">
    <property type="term" value="F:MAP kinase kinase activity"/>
    <property type="evidence" value="ECO:0007669"/>
    <property type="project" value="UniProtKB-EC"/>
</dbReference>
<feature type="region of interest" description="Disordered" evidence="13">
    <location>
        <begin position="497"/>
        <end position="546"/>
    </location>
</feature>
<dbReference type="InterPro" id="IPR011009">
    <property type="entry name" value="Kinase-like_dom_sf"/>
</dbReference>
<feature type="compositionally biased region" description="Basic and acidic residues" evidence="13">
    <location>
        <begin position="506"/>
        <end position="527"/>
    </location>
</feature>
<keyword evidence="17" id="KW-1185">Reference proteome</keyword>
<keyword evidence="3" id="KW-0479">Metal-binding</keyword>
<dbReference type="FunFam" id="3.30.200.20:FF:000040">
    <property type="entry name" value="Dual specificity mitogen-activated protein kinase kinase"/>
    <property type="match status" value="1"/>
</dbReference>
<dbReference type="PROSITE" id="PS50011">
    <property type="entry name" value="PROTEIN_KINASE_DOM"/>
    <property type="match status" value="1"/>
</dbReference>
<evidence type="ECO:0000256" key="5">
    <source>
        <dbReference type="ARBA" id="ARBA00022771"/>
    </source>
</evidence>
<accession>A0A8S1GP48</accession>
<dbReference type="OrthoDB" id="265717at2759"/>
<dbReference type="InterPro" id="IPR002893">
    <property type="entry name" value="Znf_MYND"/>
</dbReference>
<dbReference type="InterPro" id="IPR008271">
    <property type="entry name" value="Ser/Thr_kinase_AS"/>
</dbReference>
<dbReference type="SUPFAM" id="SSF82199">
    <property type="entry name" value="SET domain"/>
    <property type="match status" value="1"/>
</dbReference>
<dbReference type="FunFam" id="1.10.510.10:FF:001231">
    <property type="entry name" value="SAPK/ERK kinase"/>
    <property type="match status" value="1"/>
</dbReference>
<keyword evidence="7" id="KW-0862">Zinc</keyword>
<comment type="caution">
    <text evidence="16">The sequence shown here is derived from an EMBL/GenBank/DDBJ whole genome shotgun (WGS) entry which is preliminary data.</text>
</comment>
<feature type="compositionally biased region" description="Basic residues" evidence="13">
    <location>
        <begin position="528"/>
        <end position="539"/>
    </location>
</feature>
<evidence type="ECO:0000256" key="13">
    <source>
        <dbReference type="SAM" id="MobiDB-lite"/>
    </source>
</evidence>
<feature type="domain" description="MYND-type" evidence="15">
    <location>
        <begin position="40"/>
        <end position="79"/>
    </location>
</feature>
<dbReference type="AlphaFoldDB" id="A0A8S1GP48"/>